<accession>D5EV72</accession>
<proteinExistence type="predicted"/>
<keyword evidence="2" id="KW-0732">Signal</keyword>
<dbReference type="KEGG" id="pru:PRU_2250"/>
<dbReference type="EMBL" id="CP002006">
    <property type="protein sequence ID" value="ADE81302.1"/>
    <property type="molecule type" value="Genomic_DNA"/>
</dbReference>
<feature type="compositionally biased region" description="Low complexity" evidence="1">
    <location>
        <begin position="130"/>
        <end position="142"/>
    </location>
</feature>
<evidence type="ECO:0000313" key="4">
    <source>
        <dbReference type="Proteomes" id="UP000000927"/>
    </source>
</evidence>
<dbReference type="AlphaFoldDB" id="D5EV72"/>
<feature type="region of interest" description="Disordered" evidence="1">
    <location>
        <begin position="120"/>
        <end position="150"/>
    </location>
</feature>
<feature type="signal peptide" evidence="2">
    <location>
        <begin position="1"/>
        <end position="35"/>
    </location>
</feature>
<dbReference type="STRING" id="264731.PRU_2250"/>
<dbReference type="Proteomes" id="UP000000927">
    <property type="component" value="Chromosome"/>
</dbReference>
<keyword evidence="4" id="KW-1185">Reference proteome</keyword>
<gene>
    <name evidence="3" type="ordered locus">PRU_2250</name>
</gene>
<evidence type="ECO:0000313" key="3">
    <source>
        <dbReference type="EMBL" id="ADE81302.1"/>
    </source>
</evidence>
<evidence type="ECO:0000256" key="2">
    <source>
        <dbReference type="SAM" id="SignalP"/>
    </source>
</evidence>
<name>D5EV72_XYLR2</name>
<feature type="chain" id="PRO_5003071866" evidence="2">
    <location>
        <begin position="36"/>
        <end position="150"/>
    </location>
</feature>
<evidence type="ECO:0000256" key="1">
    <source>
        <dbReference type="SAM" id="MobiDB-lite"/>
    </source>
</evidence>
<protein>
    <submittedName>
        <fullName evidence="3">Uncharacterized protein</fullName>
    </submittedName>
</protein>
<sequence length="150" mass="16790">MGYYGYLCPTKNMMLMKKILLCVATLMAFVAGVNAQSLKERALVYKYVVNDKAPGVHTTIKNGVKIWTNSNGDNLGEYKYSVTVSEKKEADKIRAQAIDEISKKSLSKIDRKEADKAVKKKLLEKKTSNNKKNNNSSSETESVFNVNTKD</sequence>
<reference evidence="3 4" key="1">
    <citation type="journal article" date="2010" name="Microb. Ecol.">
        <title>Comparative genome analysis of Prevotella ruminicola and Prevotella bryantii: insights into their environmental niche.</title>
        <authorList>
            <consortium name="North American Consortium for Rumen Bacteria"/>
            <person name="Purushe J."/>
            <person name="Fouts D.E."/>
            <person name="Morrison M."/>
            <person name="White B.A."/>
            <person name="Mackie R.I."/>
            <person name="Coutinho P.M."/>
            <person name="Henrissat B."/>
            <person name="Nelson K.E."/>
        </authorList>
    </citation>
    <scope>NUCLEOTIDE SEQUENCE [LARGE SCALE GENOMIC DNA]</scope>
    <source>
        <strain evidence="4">ATCC 19189 / JCM 8958 / 23</strain>
    </source>
</reference>
<dbReference type="HOGENOM" id="CLU_1738888_0_0_10"/>
<organism evidence="3 4">
    <name type="scientific">Xylanibacter ruminicola (strain ATCC 19189 / DSM 19721 / CIP 105475 / JCM 8958 / 23)</name>
    <name type="common">Prevotella ruminicola</name>
    <dbReference type="NCBI Taxonomy" id="264731"/>
    <lineage>
        <taxon>Bacteria</taxon>
        <taxon>Pseudomonadati</taxon>
        <taxon>Bacteroidota</taxon>
        <taxon>Bacteroidia</taxon>
        <taxon>Bacteroidales</taxon>
        <taxon>Prevotellaceae</taxon>
        <taxon>Xylanibacter</taxon>
    </lineage>
</organism>